<dbReference type="EMBL" id="BGPR01235138">
    <property type="protein sequence ID" value="GBL89882.1"/>
    <property type="molecule type" value="Genomic_DNA"/>
</dbReference>
<protein>
    <submittedName>
        <fullName evidence="1">Uncharacterized protein</fullName>
    </submittedName>
</protein>
<proteinExistence type="predicted"/>
<evidence type="ECO:0000313" key="1">
    <source>
        <dbReference type="EMBL" id="GBL89882.1"/>
    </source>
</evidence>
<dbReference type="EMBL" id="BGPR01235169">
    <property type="protein sequence ID" value="GBL90004.1"/>
    <property type="molecule type" value="Genomic_DNA"/>
</dbReference>
<evidence type="ECO:0000313" key="2">
    <source>
        <dbReference type="EMBL" id="GBL89888.1"/>
    </source>
</evidence>
<keyword evidence="5" id="KW-1185">Reference proteome</keyword>
<reference evidence="1 5" key="1">
    <citation type="journal article" date="2019" name="Sci. Rep.">
        <title>Orb-weaving spider Araneus ventricosus genome elucidates the spidroin gene catalogue.</title>
        <authorList>
            <person name="Kono N."/>
            <person name="Nakamura H."/>
            <person name="Ohtoshi R."/>
            <person name="Moran D.A.P."/>
            <person name="Shinohara A."/>
            <person name="Yoshida Y."/>
            <person name="Fujiwara M."/>
            <person name="Mori M."/>
            <person name="Tomita M."/>
            <person name="Arakawa K."/>
        </authorList>
    </citation>
    <scope>NUCLEOTIDE SEQUENCE [LARGE SCALE GENOMIC DNA]</scope>
</reference>
<organism evidence="1 5">
    <name type="scientific">Araneus ventricosus</name>
    <name type="common">Orbweaver spider</name>
    <name type="synonym">Epeira ventricosa</name>
    <dbReference type="NCBI Taxonomy" id="182803"/>
    <lineage>
        <taxon>Eukaryota</taxon>
        <taxon>Metazoa</taxon>
        <taxon>Ecdysozoa</taxon>
        <taxon>Arthropoda</taxon>
        <taxon>Chelicerata</taxon>
        <taxon>Arachnida</taxon>
        <taxon>Araneae</taxon>
        <taxon>Araneomorphae</taxon>
        <taxon>Entelegynae</taxon>
        <taxon>Araneoidea</taxon>
        <taxon>Araneidae</taxon>
        <taxon>Araneus</taxon>
    </lineage>
</organism>
<dbReference type="AlphaFoldDB" id="A0A4Y2BC50"/>
<dbReference type="EMBL" id="BGPR01235164">
    <property type="protein sequence ID" value="GBL89981.1"/>
    <property type="molecule type" value="Genomic_DNA"/>
</dbReference>
<name>A0A4Y2BC50_ARAVE</name>
<gene>
    <name evidence="1" type="ORF">AVEN_190108_1</name>
    <name evidence="2" type="ORF">AVEN_197141_1</name>
    <name evidence="3" type="ORF">AVEN_58682_1</name>
    <name evidence="4" type="ORF">AVEN_85799_1</name>
</gene>
<dbReference type="Proteomes" id="UP000499080">
    <property type="component" value="Unassembled WGS sequence"/>
</dbReference>
<evidence type="ECO:0000313" key="5">
    <source>
        <dbReference type="Proteomes" id="UP000499080"/>
    </source>
</evidence>
<evidence type="ECO:0000313" key="4">
    <source>
        <dbReference type="EMBL" id="GBL90004.1"/>
    </source>
</evidence>
<sequence length="104" mass="11731">MSYVKNPTQQNIRHFCVTAGTTSNIWYFVICTSRDTPTLHKHPWSSAERLFGILRYSTATSRPQSGGNSTLYPYYTQQGSENPLTYPASSHPCTRGDRLWGGIL</sequence>
<dbReference type="EMBL" id="BGPR01235142">
    <property type="protein sequence ID" value="GBL89888.1"/>
    <property type="molecule type" value="Genomic_DNA"/>
</dbReference>
<accession>A0A4Y2BC50</accession>
<comment type="caution">
    <text evidence="1">The sequence shown here is derived from an EMBL/GenBank/DDBJ whole genome shotgun (WGS) entry which is preliminary data.</text>
</comment>
<evidence type="ECO:0000313" key="3">
    <source>
        <dbReference type="EMBL" id="GBL89981.1"/>
    </source>
</evidence>